<keyword evidence="3" id="KW-1185">Reference proteome</keyword>
<accession>A0A3D8SAI6</accession>
<feature type="compositionally biased region" description="Low complexity" evidence="1">
    <location>
        <begin position="860"/>
        <end position="871"/>
    </location>
</feature>
<protein>
    <submittedName>
        <fullName evidence="2">Uncharacterized protein</fullName>
    </submittedName>
</protein>
<feature type="compositionally biased region" description="Low complexity" evidence="1">
    <location>
        <begin position="752"/>
        <end position="764"/>
    </location>
</feature>
<feature type="region of interest" description="Disordered" evidence="1">
    <location>
        <begin position="218"/>
        <end position="242"/>
    </location>
</feature>
<feature type="compositionally biased region" description="Basic and acidic residues" evidence="1">
    <location>
        <begin position="544"/>
        <end position="586"/>
    </location>
</feature>
<feature type="compositionally biased region" description="Basic and acidic residues" evidence="1">
    <location>
        <begin position="601"/>
        <end position="635"/>
    </location>
</feature>
<organism evidence="2 3">
    <name type="scientific">Coleophoma crateriformis</name>
    <dbReference type="NCBI Taxonomy" id="565419"/>
    <lineage>
        <taxon>Eukaryota</taxon>
        <taxon>Fungi</taxon>
        <taxon>Dikarya</taxon>
        <taxon>Ascomycota</taxon>
        <taxon>Pezizomycotina</taxon>
        <taxon>Leotiomycetes</taxon>
        <taxon>Helotiales</taxon>
        <taxon>Dermateaceae</taxon>
        <taxon>Coleophoma</taxon>
    </lineage>
</organism>
<evidence type="ECO:0000313" key="3">
    <source>
        <dbReference type="Proteomes" id="UP000256328"/>
    </source>
</evidence>
<dbReference type="Proteomes" id="UP000256328">
    <property type="component" value="Unassembled WGS sequence"/>
</dbReference>
<feature type="region of interest" description="Disordered" evidence="1">
    <location>
        <begin position="420"/>
        <end position="871"/>
    </location>
</feature>
<feature type="compositionally biased region" description="Basic and acidic residues" evidence="1">
    <location>
        <begin position="283"/>
        <end position="292"/>
    </location>
</feature>
<evidence type="ECO:0000256" key="1">
    <source>
        <dbReference type="SAM" id="MobiDB-lite"/>
    </source>
</evidence>
<dbReference type="OrthoDB" id="3560732at2759"/>
<comment type="caution">
    <text evidence="2">The sequence shown here is derived from an EMBL/GenBank/DDBJ whole genome shotgun (WGS) entry which is preliminary data.</text>
</comment>
<dbReference type="PANTHER" id="PTHR48125:SF10">
    <property type="entry name" value="OS12G0136300 PROTEIN"/>
    <property type="match status" value="1"/>
</dbReference>
<feature type="compositionally biased region" description="Low complexity" evidence="1">
    <location>
        <begin position="301"/>
        <end position="310"/>
    </location>
</feature>
<dbReference type="AlphaFoldDB" id="A0A3D8SAI6"/>
<feature type="compositionally biased region" description="Basic and acidic residues" evidence="1">
    <location>
        <begin position="430"/>
        <end position="476"/>
    </location>
</feature>
<feature type="compositionally biased region" description="Low complexity" evidence="1">
    <location>
        <begin position="222"/>
        <end position="233"/>
    </location>
</feature>
<feature type="compositionally biased region" description="Basic and acidic residues" evidence="1">
    <location>
        <begin position="727"/>
        <end position="740"/>
    </location>
</feature>
<feature type="compositionally biased region" description="Acidic residues" evidence="1">
    <location>
        <begin position="712"/>
        <end position="726"/>
    </location>
</feature>
<feature type="compositionally biased region" description="Polar residues" evidence="1">
    <location>
        <begin position="814"/>
        <end position="823"/>
    </location>
</feature>
<feature type="compositionally biased region" description="Low complexity" evidence="1">
    <location>
        <begin position="688"/>
        <end position="697"/>
    </location>
</feature>
<feature type="compositionally biased region" description="Low complexity" evidence="1">
    <location>
        <begin position="839"/>
        <end position="852"/>
    </location>
</feature>
<feature type="compositionally biased region" description="Acidic residues" evidence="1">
    <location>
        <begin position="499"/>
        <end position="535"/>
    </location>
</feature>
<dbReference type="EMBL" id="PDLN01000006">
    <property type="protein sequence ID" value="RDW83283.1"/>
    <property type="molecule type" value="Genomic_DNA"/>
</dbReference>
<gene>
    <name evidence="2" type="ORF">BP5796_04774</name>
</gene>
<feature type="compositionally biased region" description="Basic and acidic residues" evidence="1">
    <location>
        <begin position="644"/>
        <end position="687"/>
    </location>
</feature>
<feature type="region of interest" description="Disordered" evidence="1">
    <location>
        <begin position="100"/>
        <end position="124"/>
    </location>
</feature>
<reference evidence="2 3" key="1">
    <citation type="journal article" date="2018" name="IMA Fungus">
        <title>IMA Genome-F 9: Draft genome sequence of Annulohypoxylon stygium, Aspergillus mulundensis, Berkeleyomyces basicola (syn. Thielaviopsis basicola), Ceratocystis smalleyi, two Cercospora beticola strains, Coleophoma cylindrospora, Fusarium fracticaudum, Phialophora cf. hyalina, and Morchella septimelata.</title>
        <authorList>
            <person name="Wingfield B.D."/>
            <person name="Bills G.F."/>
            <person name="Dong Y."/>
            <person name="Huang W."/>
            <person name="Nel W.J."/>
            <person name="Swalarsk-Parry B.S."/>
            <person name="Vaghefi N."/>
            <person name="Wilken P.M."/>
            <person name="An Z."/>
            <person name="de Beer Z.W."/>
            <person name="De Vos L."/>
            <person name="Chen L."/>
            <person name="Duong T.A."/>
            <person name="Gao Y."/>
            <person name="Hammerbacher A."/>
            <person name="Kikkert J.R."/>
            <person name="Li Y."/>
            <person name="Li H."/>
            <person name="Li K."/>
            <person name="Li Q."/>
            <person name="Liu X."/>
            <person name="Ma X."/>
            <person name="Naidoo K."/>
            <person name="Pethybridge S.J."/>
            <person name="Sun J."/>
            <person name="Steenkamp E.T."/>
            <person name="van der Nest M.A."/>
            <person name="van Wyk S."/>
            <person name="Wingfield M.J."/>
            <person name="Xiong C."/>
            <person name="Yue Q."/>
            <person name="Zhang X."/>
        </authorList>
    </citation>
    <scope>NUCLEOTIDE SEQUENCE [LARGE SCALE GENOMIC DNA]</scope>
    <source>
        <strain evidence="2 3">BP5796</strain>
    </source>
</reference>
<name>A0A3D8SAI6_9HELO</name>
<feature type="region of interest" description="Disordered" evidence="1">
    <location>
        <begin position="259"/>
        <end position="314"/>
    </location>
</feature>
<sequence length="871" mass="96961">MATWGSYFFAAKQPADGTTEAPVSEKLTTFNTLPARTVVKNEIVTPTKEAGGMQRSNTTGSKKLYGIPAPVAAPLDGVQPTGPNNVRMAKLFGIAPPNSTAPAYPPIEPKKVDDAATKPSDPPPAAPGAFAKLFGYGAATPAPAPVEAAAVPVVAPPAPKPAPAPVVTKVEAKPEVTPIQTEAKPAEVGRFGKLFGYGAPATVQEPIVEISPLTKEPPKSFPAPAKAAEVKPVQTETAPAEPVPVGRVAKLFGYGTPAPAQAEGDSAAAASGESTSNTAITSDRLKALDRAQRSLNGERLSTSTASTTSSFRSRGLGSLDLTRSIASSRTESLRSRSADASYEAKLMMGGMQIQIEQDEHRFRERRIFEYMRNSERIQIQKELMEEERKRIDEEAAKFKAEADRFREEEEQMRKFVAEVQKEQEVDDVNEERKFREEERKRKEEEERIRKEEEAKARELRRQEEEEARRFEEENGRNDPAVQGGRPRGNDGGQQKPRQEDEDDEDEDEEEYTDEEYDDDEIDDEEEEEDDDDDGPNDPAVQGGRRREADKAQDKSRQAQPEIRKDNPAAKGGKLSEDERLAQEEVNRLNAQFSNYEQDMEDERKKYEEEENRERAQRRKEEKEAREEEDRLAEKERRRKIAQQEMERAALEAERIREEEEEERRQLEAEEEEMRRFDEQKASRRQQEQEQNQRLQVQRFEEARFSQSRMAYEEDGFMEEEEEEEDMSKEAQIRKAEEKIRQAFAGLAQEKGQAPAPAVAPQAAPSRGVRPDIRNNSIGGNRPQPREPNNGRGREGGYGGFDDNEAGPLSGGPTRYNTVGAQTPRQDRAAPGPARNNTVGPTSRPGGLPSGPRAGPGGLPRGPKAGLPSRPR</sequence>
<evidence type="ECO:0000313" key="2">
    <source>
        <dbReference type="EMBL" id="RDW83283.1"/>
    </source>
</evidence>
<feature type="compositionally biased region" description="Low complexity" evidence="1">
    <location>
        <begin position="259"/>
        <end position="279"/>
    </location>
</feature>
<proteinExistence type="predicted"/>
<dbReference type="PANTHER" id="PTHR48125">
    <property type="entry name" value="LP07818P1"/>
    <property type="match status" value="1"/>
</dbReference>